<dbReference type="CDD" id="cd08297">
    <property type="entry name" value="CAD3"/>
    <property type="match status" value="1"/>
</dbReference>
<dbReference type="OMA" id="CEICAVN"/>
<dbReference type="InterPro" id="IPR013149">
    <property type="entry name" value="ADH-like_C"/>
</dbReference>
<organism evidence="8 9">
    <name type="scientific">Aspergillus aculeatus (strain ATCC 16872 / CBS 172.66 / WB 5094)</name>
    <dbReference type="NCBI Taxonomy" id="690307"/>
    <lineage>
        <taxon>Eukaryota</taxon>
        <taxon>Fungi</taxon>
        <taxon>Dikarya</taxon>
        <taxon>Ascomycota</taxon>
        <taxon>Pezizomycotina</taxon>
        <taxon>Eurotiomycetes</taxon>
        <taxon>Eurotiomycetidae</taxon>
        <taxon>Eurotiales</taxon>
        <taxon>Aspergillaceae</taxon>
        <taxon>Aspergillus</taxon>
        <taxon>Aspergillus subgen. Circumdati</taxon>
    </lineage>
</organism>
<sequence length="350" mass="37243">MSIPSSQTAALIPATGASPTARLRIRHDHPVPSPTEGQILVKLEYSGVCHSDVHSVRGETPMLTDVAGHEGVGKVVKVGSGLDEQVWLGKRVGIRWLYSTCLECEICAINNTACPYQKNAGANIPGTFQQYIVSPANHVTIIPPSLEPDVAAPLLCAGIAMYSSIMKTKTRPGDWIVIPGAGGGLGHMGIQIAVKKGLKVIAIDSGEKKRQLCHSLGATSFLDYKTDDIEHRVKALTSGLGAHAVICTANSEQAYVQSMSLLRRLGVLVCVGIPNAPFRLPATPFDMIVKGLTIVGNSAGTAKEMDELMELAVAGDVKAHIETYDLDDIDDVLDRLGRSEIDGRAVVRIP</sequence>
<dbReference type="SUPFAM" id="SSF51735">
    <property type="entry name" value="NAD(P)-binding Rossmann-fold domains"/>
    <property type="match status" value="1"/>
</dbReference>
<dbReference type="AlphaFoldDB" id="A0A1L9X298"/>
<dbReference type="FunFam" id="3.40.50.720:FF:000039">
    <property type="entry name" value="Alcohol dehydrogenase AdhP"/>
    <property type="match status" value="1"/>
</dbReference>
<dbReference type="RefSeq" id="XP_020058833.1">
    <property type="nucleotide sequence ID" value="XM_020197390.1"/>
</dbReference>
<gene>
    <name evidence="8" type="ORF">ASPACDRAFT_1854469</name>
</gene>
<evidence type="ECO:0000313" key="8">
    <source>
        <dbReference type="EMBL" id="OJK02494.1"/>
    </source>
</evidence>
<evidence type="ECO:0000313" key="9">
    <source>
        <dbReference type="Proteomes" id="UP000184546"/>
    </source>
</evidence>
<comment type="similarity">
    <text evidence="2">Belongs to the zinc-containing alcohol dehydrogenase family.</text>
</comment>
<dbReference type="InterPro" id="IPR036291">
    <property type="entry name" value="NAD(P)-bd_dom_sf"/>
</dbReference>
<dbReference type="OrthoDB" id="1879366at2759"/>
<dbReference type="Pfam" id="PF00107">
    <property type="entry name" value="ADH_zinc_N"/>
    <property type="match status" value="1"/>
</dbReference>
<dbReference type="EMBL" id="KV878973">
    <property type="protein sequence ID" value="OJK02494.1"/>
    <property type="molecule type" value="Genomic_DNA"/>
</dbReference>
<evidence type="ECO:0000256" key="1">
    <source>
        <dbReference type="ARBA" id="ARBA00001947"/>
    </source>
</evidence>
<keyword evidence="9" id="KW-1185">Reference proteome</keyword>
<name>A0A1L9X298_ASPA1</name>
<dbReference type="GeneID" id="30971204"/>
<evidence type="ECO:0000259" key="7">
    <source>
        <dbReference type="SMART" id="SM00829"/>
    </source>
</evidence>
<keyword evidence="4" id="KW-0862">Zinc</keyword>
<dbReference type="SMART" id="SM00829">
    <property type="entry name" value="PKS_ER"/>
    <property type="match status" value="1"/>
</dbReference>
<dbReference type="PANTHER" id="PTHR42940:SF2">
    <property type="entry name" value="DEHYDROGENASE FAMILY OXIDOREDUCTASE, PUTATIVE (JCVI)-RELATED"/>
    <property type="match status" value="1"/>
</dbReference>
<dbReference type="InterPro" id="IPR013154">
    <property type="entry name" value="ADH-like_N"/>
</dbReference>
<dbReference type="GO" id="GO:0046872">
    <property type="term" value="F:metal ion binding"/>
    <property type="evidence" value="ECO:0007669"/>
    <property type="project" value="UniProtKB-KW"/>
</dbReference>
<comment type="cofactor">
    <cofactor evidence="1">
        <name>Zn(2+)</name>
        <dbReference type="ChEBI" id="CHEBI:29105"/>
    </cofactor>
</comment>
<evidence type="ECO:0000256" key="5">
    <source>
        <dbReference type="ARBA" id="ARBA00023002"/>
    </source>
</evidence>
<protein>
    <recommendedName>
        <fullName evidence="7">Enoyl reductase (ER) domain-containing protein</fullName>
    </recommendedName>
</protein>
<dbReference type="Gene3D" id="3.90.180.10">
    <property type="entry name" value="Medium-chain alcohol dehydrogenases, catalytic domain"/>
    <property type="match status" value="1"/>
</dbReference>
<evidence type="ECO:0000256" key="4">
    <source>
        <dbReference type="ARBA" id="ARBA00022833"/>
    </source>
</evidence>
<dbReference type="Proteomes" id="UP000184546">
    <property type="component" value="Unassembled WGS sequence"/>
</dbReference>
<accession>A0A1L9X298</accession>
<evidence type="ECO:0000256" key="2">
    <source>
        <dbReference type="ARBA" id="ARBA00008072"/>
    </source>
</evidence>
<dbReference type="Pfam" id="PF08240">
    <property type="entry name" value="ADH_N"/>
    <property type="match status" value="1"/>
</dbReference>
<proteinExistence type="inferred from homology"/>
<dbReference type="Gene3D" id="3.40.50.720">
    <property type="entry name" value="NAD(P)-binding Rossmann-like Domain"/>
    <property type="match status" value="1"/>
</dbReference>
<evidence type="ECO:0000256" key="6">
    <source>
        <dbReference type="ARBA" id="ARBA00023027"/>
    </source>
</evidence>
<dbReference type="SUPFAM" id="SSF50129">
    <property type="entry name" value="GroES-like"/>
    <property type="match status" value="1"/>
</dbReference>
<dbReference type="VEuPathDB" id="FungiDB:ASPACDRAFT_1854469"/>
<dbReference type="GO" id="GO:0005737">
    <property type="term" value="C:cytoplasm"/>
    <property type="evidence" value="ECO:0007669"/>
    <property type="project" value="TreeGrafter"/>
</dbReference>
<dbReference type="PANTHER" id="PTHR42940">
    <property type="entry name" value="ALCOHOL DEHYDROGENASE 1-RELATED"/>
    <property type="match status" value="1"/>
</dbReference>
<keyword evidence="3" id="KW-0479">Metal-binding</keyword>
<dbReference type="STRING" id="690307.A0A1L9X298"/>
<dbReference type="InterPro" id="IPR011032">
    <property type="entry name" value="GroES-like_sf"/>
</dbReference>
<keyword evidence="5" id="KW-0560">Oxidoreductase</keyword>
<feature type="domain" description="Enoyl reductase (ER)" evidence="7">
    <location>
        <begin position="16"/>
        <end position="347"/>
    </location>
</feature>
<reference evidence="9" key="1">
    <citation type="journal article" date="2017" name="Genome Biol.">
        <title>Comparative genomics reveals high biological diversity and specific adaptations in the industrially and medically important fungal genus Aspergillus.</title>
        <authorList>
            <person name="de Vries R.P."/>
            <person name="Riley R."/>
            <person name="Wiebenga A."/>
            <person name="Aguilar-Osorio G."/>
            <person name="Amillis S."/>
            <person name="Uchima C.A."/>
            <person name="Anderluh G."/>
            <person name="Asadollahi M."/>
            <person name="Askin M."/>
            <person name="Barry K."/>
            <person name="Battaglia E."/>
            <person name="Bayram O."/>
            <person name="Benocci T."/>
            <person name="Braus-Stromeyer S.A."/>
            <person name="Caldana C."/>
            <person name="Canovas D."/>
            <person name="Cerqueira G.C."/>
            <person name="Chen F."/>
            <person name="Chen W."/>
            <person name="Choi C."/>
            <person name="Clum A."/>
            <person name="Dos Santos R.A."/>
            <person name="Damasio A.R."/>
            <person name="Diallinas G."/>
            <person name="Emri T."/>
            <person name="Fekete E."/>
            <person name="Flipphi M."/>
            <person name="Freyberg S."/>
            <person name="Gallo A."/>
            <person name="Gournas C."/>
            <person name="Habgood R."/>
            <person name="Hainaut M."/>
            <person name="Harispe M.L."/>
            <person name="Henrissat B."/>
            <person name="Hilden K.S."/>
            <person name="Hope R."/>
            <person name="Hossain A."/>
            <person name="Karabika E."/>
            <person name="Karaffa L."/>
            <person name="Karanyi Z."/>
            <person name="Krasevec N."/>
            <person name="Kuo A."/>
            <person name="Kusch H."/>
            <person name="LaButti K."/>
            <person name="Lagendijk E.L."/>
            <person name="Lapidus A."/>
            <person name="Levasseur A."/>
            <person name="Lindquist E."/>
            <person name="Lipzen A."/>
            <person name="Logrieco A.F."/>
            <person name="MacCabe A."/>
            <person name="Maekelae M.R."/>
            <person name="Malavazi I."/>
            <person name="Melin P."/>
            <person name="Meyer V."/>
            <person name="Mielnichuk N."/>
            <person name="Miskei M."/>
            <person name="Molnar A.P."/>
            <person name="Mule G."/>
            <person name="Ngan C.Y."/>
            <person name="Orejas M."/>
            <person name="Orosz E."/>
            <person name="Ouedraogo J.P."/>
            <person name="Overkamp K.M."/>
            <person name="Park H.-S."/>
            <person name="Perrone G."/>
            <person name="Piumi F."/>
            <person name="Punt P.J."/>
            <person name="Ram A.F."/>
            <person name="Ramon A."/>
            <person name="Rauscher S."/>
            <person name="Record E."/>
            <person name="Riano-Pachon D.M."/>
            <person name="Robert V."/>
            <person name="Roehrig J."/>
            <person name="Ruller R."/>
            <person name="Salamov A."/>
            <person name="Salih N.S."/>
            <person name="Samson R.A."/>
            <person name="Sandor E."/>
            <person name="Sanguinetti M."/>
            <person name="Schuetze T."/>
            <person name="Sepcic K."/>
            <person name="Shelest E."/>
            <person name="Sherlock G."/>
            <person name="Sophianopoulou V."/>
            <person name="Squina F.M."/>
            <person name="Sun H."/>
            <person name="Susca A."/>
            <person name="Todd R.B."/>
            <person name="Tsang A."/>
            <person name="Unkles S.E."/>
            <person name="van de Wiele N."/>
            <person name="van Rossen-Uffink D."/>
            <person name="Oliveira J.V."/>
            <person name="Vesth T.C."/>
            <person name="Visser J."/>
            <person name="Yu J.-H."/>
            <person name="Zhou M."/>
            <person name="Andersen M.R."/>
            <person name="Archer D.B."/>
            <person name="Baker S.E."/>
            <person name="Benoit I."/>
            <person name="Brakhage A.A."/>
            <person name="Braus G.H."/>
            <person name="Fischer R."/>
            <person name="Frisvad J.C."/>
            <person name="Goldman G.H."/>
            <person name="Houbraken J."/>
            <person name="Oakley B."/>
            <person name="Pocsi I."/>
            <person name="Scazzocchio C."/>
            <person name="Seiboth B."/>
            <person name="vanKuyk P.A."/>
            <person name="Wortman J."/>
            <person name="Dyer P.S."/>
            <person name="Grigoriev I.V."/>
        </authorList>
    </citation>
    <scope>NUCLEOTIDE SEQUENCE [LARGE SCALE GENOMIC DNA]</scope>
    <source>
        <strain evidence="9">ATCC 16872 / CBS 172.66 / WB 5094</strain>
    </source>
</reference>
<dbReference type="GO" id="GO:0004022">
    <property type="term" value="F:alcohol dehydrogenase (NAD+) activity"/>
    <property type="evidence" value="ECO:0007669"/>
    <property type="project" value="TreeGrafter"/>
</dbReference>
<dbReference type="InterPro" id="IPR020843">
    <property type="entry name" value="ER"/>
</dbReference>
<evidence type="ECO:0000256" key="3">
    <source>
        <dbReference type="ARBA" id="ARBA00022723"/>
    </source>
</evidence>
<keyword evidence="6" id="KW-0520">NAD</keyword>